<reference evidence="3" key="1">
    <citation type="submission" date="2014-03" db="EMBL/GenBank/DDBJ databases">
        <authorList>
            <person name="Aksoy S."/>
            <person name="Warren W."/>
            <person name="Wilson R.K."/>
        </authorList>
    </citation>
    <scope>NUCLEOTIDE SEQUENCE [LARGE SCALE GENOMIC DNA]</scope>
    <source>
        <strain evidence="3">IAEA</strain>
    </source>
</reference>
<feature type="transmembrane region" description="Helical" evidence="1">
    <location>
        <begin position="84"/>
        <end position="102"/>
    </location>
</feature>
<protein>
    <submittedName>
        <fullName evidence="2">Uncharacterized protein</fullName>
    </submittedName>
</protein>
<dbReference type="AlphaFoldDB" id="A0A1B0A0S4"/>
<sequence>MYELLIRVVWPASYLSHLTSMLIRFQVLKINLLYLLTHLRVCGCLTAISWNYIEQQRKTFTGKAPEHGNGKAPLIKHAFNKFMIALKIFACAIVHAFAFHTVDVFKGFRNILKNNI</sequence>
<dbReference type="Proteomes" id="UP000092445">
    <property type="component" value="Unassembled WGS sequence"/>
</dbReference>
<keyword evidence="1" id="KW-0812">Transmembrane</keyword>
<name>A0A1B0A0S4_GLOPL</name>
<proteinExistence type="predicted"/>
<keyword evidence="1" id="KW-1133">Transmembrane helix</keyword>
<organism evidence="2 3">
    <name type="scientific">Glossina pallidipes</name>
    <name type="common">Tsetse fly</name>
    <dbReference type="NCBI Taxonomy" id="7398"/>
    <lineage>
        <taxon>Eukaryota</taxon>
        <taxon>Metazoa</taxon>
        <taxon>Ecdysozoa</taxon>
        <taxon>Arthropoda</taxon>
        <taxon>Hexapoda</taxon>
        <taxon>Insecta</taxon>
        <taxon>Pterygota</taxon>
        <taxon>Neoptera</taxon>
        <taxon>Endopterygota</taxon>
        <taxon>Diptera</taxon>
        <taxon>Brachycera</taxon>
        <taxon>Muscomorpha</taxon>
        <taxon>Hippoboscoidea</taxon>
        <taxon>Glossinidae</taxon>
        <taxon>Glossina</taxon>
    </lineage>
</organism>
<keyword evidence="1" id="KW-0472">Membrane</keyword>
<dbReference type="EnsemblMetazoa" id="GPAI030938-RA">
    <property type="protein sequence ID" value="GPAI030938-PA"/>
    <property type="gene ID" value="GPAI030938"/>
</dbReference>
<evidence type="ECO:0000313" key="2">
    <source>
        <dbReference type="EnsemblMetazoa" id="GPAI030938-PA"/>
    </source>
</evidence>
<accession>A0A1B0A0S4</accession>
<evidence type="ECO:0000313" key="3">
    <source>
        <dbReference type="Proteomes" id="UP000092445"/>
    </source>
</evidence>
<keyword evidence="3" id="KW-1185">Reference proteome</keyword>
<reference evidence="2" key="2">
    <citation type="submission" date="2020-05" db="UniProtKB">
        <authorList>
            <consortium name="EnsemblMetazoa"/>
        </authorList>
    </citation>
    <scope>IDENTIFICATION</scope>
    <source>
        <strain evidence="2">IAEA</strain>
    </source>
</reference>
<dbReference type="VEuPathDB" id="VectorBase:GPAI030938"/>
<evidence type="ECO:0000256" key="1">
    <source>
        <dbReference type="SAM" id="Phobius"/>
    </source>
</evidence>
<feature type="transmembrane region" description="Helical" evidence="1">
    <location>
        <begin position="32"/>
        <end position="53"/>
    </location>
</feature>